<protein>
    <submittedName>
        <fullName evidence="1">Uncharacterized protein</fullName>
    </submittedName>
</protein>
<keyword evidence="2" id="KW-1185">Reference proteome</keyword>
<comment type="caution">
    <text evidence="1">The sequence shown here is derived from an EMBL/GenBank/DDBJ whole genome shotgun (WGS) entry which is preliminary data.</text>
</comment>
<organism evidence="1 2">
    <name type="scientific">Daphnia magna</name>
    <dbReference type="NCBI Taxonomy" id="35525"/>
    <lineage>
        <taxon>Eukaryota</taxon>
        <taxon>Metazoa</taxon>
        <taxon>Ecdysozoa</taxon>
        <taxon>Arthropoda</taxon>
        <taxon>Crustacea</taxon>
        <taxon>Branchiopoda</taxon>
        <taxon>Diplostraca</taxon>
        <taxon>Cladocera</taxon>
        <taxon>Anomopoda</taxon>
        <taxon>Daphniidae</taxon>
        <taxon>Daphnia</taxon>
    </lineage>
</organism>
<dbReference type="AlphaFoldDB" id="A0A165A0L0"/>
<dbReference type="EMBL" id="LRGB01000687">
    <property type="protein sequence ID" value="KZS17037.1"/>
    <property type="molecule type" value="Genomic_DNA"/>
</dbReference>
<accession>A0A165A0L0</accession>
<evidence type="ECO:0000313" key="2">
    <source>
        <dbReference type="Proteomes" id="UP000076858"/>
    </source>
</evidence>
<sequence>MAKEHGLDQHFIPHLSLESWCAHSCSGTFSSVQVTNNVREICHPHETWSLFWLTDLFTVRPKFSPFQRLLSLSEKVERR</sequence>
<name>A0A165A0L0_9CRUS</name>
<dbReference type="Proteomes" id="UP000076858">
    <property type="component" value="Unassembled WGS sequence"/>
</dbReference>
<gene>
    <name evidence="1" type="ORF">APZ42_017694</name>
</gene>
<proteinExistence type="predicted"/>
<reference evidence="1 2" key="1">
    <citation type="submission" date="2016-03" db="EMBL/GenBank/DDBJ databases">
        <title>EvidentialGene: Evidence-directed Construction of Genes on Genomes.</title>
        <authorList>
            <person name="Gilbert D.G."/>
            <person name="Choi J.-H."/>
            <person name="Mockaitis K."/>
            <person name="Colbourne J."/>
            <person name="Pfrender M."/>
        </authorList>
    </citation>
    <scope>NUCLEOTIDE SEQUENCE [LARGE SCALE GENOMIC DNA]</scope>
    <source>
        <strain evidence="1 2">Xinb3</strain>
        <tissue evidence="1">Complete organism</tissue>
    </source>
</reference>
<evidence type="ECO:0000313" key="1">
    <source>
        <dbReference type="EMBL" id="KZS17037.1"/>
    </source>
</evidence>